<feature type="compositionally biased region" description="Basic residues" evidence="1">
    <location>
        <begin position="1"/>
        <end position="11"/>
    </location>
</feature>
<protein>
    <submittedName>
        <fullName evidence="2">Uncharacterized protein</fullName>
    </submittedName>
</protein>
<comment type="caution">
    <text evidence="2">The sequence shown here is derived from an EMBL/GenBank/DDBJ whole genome shotgun (WGS) entry which is preliminary data.</text>
</comment>
<evidence type="ECO:0000313" key="3">
    <source>
        <dbReference type="Proteomes" id="UP000467124"/>
    </source>
</evidence>
<sequence length="589" mass="63370">MTPAPVHHRTSNARPEEPPPEDGVLVGVDLRGIQDYVYSGRRILDAVGRAALVAELTDTSDPVHGVADLIPERCLILRDAGGALTAVLPDRESARHLVSRYTRRLRDRAGELTPVVALVPFGARGPADGGEPEAPDLDTALAVLPARLRRARRYMSALHTPAHGYGVTAICSVGGGPAESVDSSRSEHDRVAADVVRARGIGRRWHREHSRAWLTDAVTASGDPNLALPMEVDRLGRDHGGVSRVAVVHVDVNGLGATLAEYRDRVGDPDRPGSGALAQRSLSTRIVGLTEGLARALVRAVAATVRVDPGEAPYVPDRWHGGRITLDHEPPGPVRLPVRPIVVAGDDLTVLCDARLALSMTRYAMEWLDADPERIEDPEDPRAALHRVLATARGMSGRTVVRGGRRHVTFVPTVGVGIAVQPVGAPLSLGYDLCETMCRMAKDDRAARIEEDPAAAEEHAVAWTTRFDGVDRVRRRLEADLREDPPRTARPMSGGEFFRFLDRYLRAGGPLADDTARNRGWLVSSLVPLLESGADPAPELARRARATGRPVALPKDWSRGELLDAVGVMDLYADPGLAETSCRGGGGSR</sequence>
<name>A0A7K2IMC7_9ACTN</name>
<evidence type="ECO:0000313" key="2">
    <source>
        <dbReference type="EMBL" id="MYR31109.1"/>
    </source>
</evidence>
<gene>
    <name evidence="2" type="ORF">GTW20_02170</name>
</gene>
<accession>A0A7K2IMC7</accession>
<feature type="region of interest" description="Disordered" evidence="1">
    <location>
        <begin position="1"/>
        <end position="23"/>
    </location>
</feature>
<dbReference type="EMBL" id="WWHY01000001">
    <property type="protein sequence ID" value="MYR31109.1"/>
    <property type="molecule type" value="Genomic_DNA"/>
</dbReference>
<dbReference type="Gene3D" id="3.30.70.270">
    <property type="match status" value="1"/>
</dbReference>
<dbReference type="AlphaFoldDB" id="A0A7K2IMC7"/>
<dbReference type="Proteomes" id="UP000467124">
    <property type="component" value="Unassembled WGS sequence"/>
</dbReference>
<evidence type="ECO:0000256" key="1">
    <source>
        <dbReference type="SAM" id="MobiDB-lite"/>
    </source>
</evidence>
<dbReference type="InterPro" id="IPR043128">
    <property type="entry name" value="Rev_trsase/Diguanyl_cyclase"/>
</dbReference>
<proteinExistence type="predicted"/>
<dbReference type="RefSeq" id="WP_161110139.1">
    <property type="nucleotide sequence ID" value="NZ_WWHY01000001.1"/>
</dbReference>
<reference evidence="2 3" key="1">
    <citation type="journal article" date="2019" name="Nat. Commun.">
        <title>The antimicrobial potential of Streptomyces from insect microbiomes.</title>
        <authorList>
            <person name="Chevrette M.G."/>
            <person name="Carlson C.M."/>
            <person name="Ortega H.E."/>
            <person name="Thomas C."/>
            <person name="Ananiev G.E."/>
            <person name="Barns K.J."/>
            <person name="Book A.J."/>
            <person name="Cagnazzo J."/>
            <person name="Carlos C."/>
            <person name="Flanigan W."/>
            <person name="Grubbs K.J."/>
            <person name="Horn H.A."/>
            <person name="Hoffmann F.M."/>
            <person name="Klassen J.L."/>
            <person name="Knack J.J."/>
            <person name="Lewin G.R."/>
            <person name="McDonald B.R."/>
            <person name="Muller L."/>
            <person name="Melo W.G.P."/>
            <person name="Pinto-Tomas A.A."/>
            <person name="Schmitz A."/>
            <person name="Wendt-Pienkowski E."/>
            <person name="Wildman S."/>
            <person name="Zhao M."/>
            <person name="Zhang F."/>
            <person name="Bugni T.S."/>
            <person name="Andes D.R."/>
            <person name="Pupo M.T."/>
            <person name="Currie C.R."/>
        </authorList>
    </citation>
    <scope>NUCLEOTIDE SEQUENCE [LARGE SCALE GENOMIC DNA]</scope>
    <source>
        <strain evidence="2 3">SID5840</strain>
    </source>
</reference>
<organism evidence="2 3">
    <name type="scientific">Nocardiopsis alba</name>
    <dbReference type="NCBI Taxonomy" id="53437"/>
    <lineage>
        <taxon>Bacteria</taxon>
        <taxon>Bacillati</taxon>
        <taxon>Actinomycetota</taxon>
        <taxon>Actinomycetes</taxon>
        <taxon>Streptosporangiales</taxon>
        <taxon>Nocardiopsidaceae</taxon>
        <taxon>Nocardiopsis</taxon>
    </lineage>
</organism>